<dbReference type="InterPro" id="IPR025990">
    <property type="entry name" value="zinc_ribbon_bacterial"/>
</dbReference>
<dbReference type="RefSeq" id="WP_100294527.1">
    <property type="nucleotide sequence ID" value="NZ_PGGC01000115.1"/>
</dbReference>
<comment type="caution">
    <text evidence="1">The sequence shown here is derived from an EMBL/GenBank/DDBJ whole genome shotgun (WGS) entry which is preliminary data.</text>
</comment>
<keyword evidence="2" id="KW-1185">Reference proteome</keyword>
<dbReference type="Proteomes" id="UP000235861">
    <property type="component" value="Unassembled WGS sequence"/>
</dbReference>
<dbReference type="AlphaFoldDB" id="A0A2H9U2Z7"/>
<sequence length="68" mass="8061">MIDYIHQRISCPHCGHLTSVELDASQGDQVFYEDCKACCHPIHLRLYRDEVHDRLRLFVEGDDNEQWC</sequence>
<accession>A0A2H9U2Z7</accession>
<protein>
    <submittedName>
        <fullName evidence="1">CPXCG motif-containing cysteine-rich protein</fullName>
    </submittedName>
</protein>
<proteinExistence type="predicted"/>
<dbReference type="EMBL" id="PGGC01000115">
    <property type="protein sequence ID" value="PJG58384.1"/>
    <property type="molecule type" value="Genomic_DNA"/>
</dbReference>
<dbReference type="Pfam" id="PF14255">
    <property type="entry name" value="Zn_ribbon_21"/>
    <property type="match status" value="1"/>
</dbReference>
<evidence type="ECO:0000313" key="2">
    <source>
        <dbReference type="Proteomes" id="UP000235861"/>
    </source>
</evidence>
<dbReference type="PIRSF" id="PIRSF037225">
    <property type="entry name" value="UCP037225"/>
    <property type="match status" value="1"/>
</dbReference>
<dbReference type="InterPro" id="IPR017143">
    <property type="entry name" value="UCP037225"/>
</dbReference>
<reference evidence="1 2" key="1">
    <citation type="submission" date="2017-11" db="EMBL/GenBank/DDBJ databases">
        <title>Draft genome sequence of environmental isolate Aeromonas cavernicola sp. nov. MDC 2508.</title>
        <authorList>
            <person name="Colston S.M."/>
            <person name="Navarro A."/>
            <person name="Martinez-Murcia A.J."/>
            <person name="Graf J."/>
        </authorList>
    </citation>
    <scope>NUCLEOTIDE SEQUENCE [LARGE SCALE GENOMIC DNA]</scope>
    <source>
        <strain evidence="1 2">MDC 2508</strain>
    </source>
</reference>
<dbReference type="OrthoDB" id="9814566at2"/>
<evidence type="ECO:0000313" key="1">
    <source>
        <dbReference type="EMBL" id="PJG58384.1"/>
    </source>
</evidence>
<dbReference type="SUPFAM" id="SSF57783">
    <property type="entry name" value="Zinc beta-ribbon"/>
    <property type="match status" value="1"/>
</dbReference>
<gene>
    <name evidence="1" type="ORF">CUC53_12850</name>
</gene>
<organism evidence="1 2">
    <name type="scientific">Aeromonas cavernicola</name>
    <dbReference type="NCBI Taxonomy" id="1006623"/>
    <lineage>
        <taxon>Bacteria</taxon>
        <taxon>Pseudomonadati</taxon>
        <taxon>Pseudomonadota</taxon>
        <taxon>Gammaproteobacteria</taxon>
        <taxon>Aeromonadales</taxon>
        <taxon>Aeromonadaceae</taxon>
        <taxon>Aeromonas</taxon>
    </lineage>
</organism>
<name>A0A2H9U2Z7_9GAMM</name>